<evidence type="ECO:0000256" key="3">
    <source>
        <dbReference type="ARBA" id="ARBA00023004"/>
    </source>
</evidence>
<reference evidence="6 7" key="1">
    <citation type="journal article" date="2020" name="Arch. Microbiol.">
        <title>The genome sequence of the giant phototrophic gammaproteobacterium Thiospirillum jenense gives insight into its physiological properties and phylogenetic relationships.</title>
        <authorList>
            <person name="Imhoff J.F."/>
            <person name="Meyer T.E."/>
            <person name="Kyndt J.A."/>
        </authorList>
    </citation>
    <scope>NUCLEOTIDE SEQUENCE [LARGE SCALE GENOMIC DNA]</scope>
    <source>
        <strain evidence="6 7">DSM 216</strain>
    </source>
</reference>
<dbReference type="SUPFAM" id="SSF50022">
    <property type="entry name" value="ISP domain"/>
    <property type="match status" value="1"/>
</dbReference>
<evidence type="ECO:0000313" key="6">
    <source>
        <dbReference type="EMBL" id="MBB1126968.1"/>
    </source>
</evidence>
<dbReference type="PANTHER" id="PTHR21496">
    <property type="entry name" value="FERREDOXIN-RELATED"/>
    <property type="match status" value="1"/>
</dbReference>
<organism evidence="6 7">
    <name type="scientific">Thiospirillum jenense</name>
    <dbReference type="NCBI Taxonomy" id="1653858"/>
    <lineage>
        <taxon>Bacteria</taxon>
        <taxon>Pseudomonadati</taxon>
        <taxon>Pseudomonadota</taxon>
        <taxon>Gammaproteobacteria</taxon>
        <taxon>Chromatiales</taxon>
        <taxon>Chromatiaceae</taxon>
        <taxon>Thiospirillum</taxon>
    </lineage>
</organism>
<accession>A0A839HJI2</accession>
<evidence type="ECO:0000259" key="5">
    <source>
        <dbReference type="PROSITE" id="PS51296"/>
    </source>
</evidence>
<comment type="caution">
    <text evidence="6">The sequence shown here is derived from an EMBL/GenBank/DDBJ whole genome shotgun (WGS) entry which is preliminary data.</text>
</comment>
<proteinExistence type="predicted"/>
<keyword evidence="4" id="KW-0411">Iron-sulfur</keyword>
<feature type="domain" description="Rieske" evidence="5">
    <location>
        <begin position="2"/>
        <end position="97"/>
    </location>
</feature>
<dbReference type="AlphaFoldDB" id="A0A839HJI2"/>
<dbReference type="Gene3D" id="2.102.10.10">
    <property type="entry name" value="Rieske [2Fe-2S] iron-sulphur domain"/>
    <property type="match status" value="1"/>
</dbReference>
<dbReference type="GO" id="GO:0046872">
    <property type="term" value="F:metal ion binding"/>
    <property type="evidence" value="ECO:0007669"/>
    <property type="project" value="UniProtKB-KW"/>
</dbReference>
<gene>
    <name evidence="6" type="ORF">HUK38_12145</name>
</gene>
<evidence type="ECO:0000313" key="7">
    <source>
        <dbReference type="Proteomes" id="UP000548632"/>
    </source>
</evidence>
<evidence type="ECO:0000256" key="1">
    <source>
        <dbReference type="ARBA" id="ARBA00022714"/>
    </source>
</evidence>
<evidence type="ECO:0000256" key="2">
    <source>
        <dbReference type="ARBA" id="ARBA00022723"/>
    </source>
</evidence>
<dbReference type="Pfam" id="PF00355">
    <property type="entry name" value="Rieske"/>
    <property type="match status" value="1"/>
</dbReference>
<keyword evidence="7" id="KW-1185">Reference proteome</keyword>
<protein>
    <submittedName>
        <fullName evidence="6">Rieske 2Fe-2S domain-containing protein</fullName>
    </submittedName>
</protein>
<keyword evidence="3" id="KW-0408">Iron</keyword>
<dbReference type="EMBL" id="JABVCQ010000031">
    <property type="protein sequence ID" value="MBB1126968.1"/>
    <property type="molecule type" value="Genomic_DNA"/>
</dbReference>
<name>A0A839HJI2_9GAMM</name>
<dbReference type="PROSITE" id="PS51296">
    <property type="entry name" value="RIESKE"/>
    <property type="match status" value="1"/>
</dbReference>
<sequence>MVAVAWVNELAEGQFKQVEVNGQAFIIAEAHGLIYALADQCGHEDYPLSYGCIHGDTIKCSLHGSRFDLLTGFPLDEPAELPVPVYRVVVGFDRVWIDPREPVDPEEYYHEVKGY</sequence>
<evidence type="ECO:0000256" key="4">
    <source>
        <dbReference type="ARBA" id="ARBA00023014"/>
    </source>
</evidence>
<dbReference type="InterPro" id="IPR017941">
    <property type="entry name" value="Rieske_2Fe-2S"/>
</dbReference>
<dbReference type="GO" id="GO:0051537">
    <property type="term" value="F:2 iron, 2 sulfur cluster binding"/>
    <property type="evidence" value="ECO:0007669"/>
    <property type="project" value="UniProtKB-KW"/>
</dbReference>
<dbReference type="Proteomes" id="UP000548632">
    <property type="component" value="Unassembled WGS sequence"/>
</dbReference>
<dbReference type="InterPro" id="IPR036922">
    <property type="entry name" value="Rieske_2Fe-2S_sf"/>
</dbReference>
<keyword evidence="1" id="KW-0001">2Fe-2S</keyword>
<dbReference type="PANTHER" id="PTHR21496:SF23">
    <property type="entry name" value="3-PHENYLPROPIONATE_CINNAMIC ACID DIOXYGENASE FERREDOXIN SUBUNIT"/>
    <property type="match status" value="1"/>
</dbReference>
<keyword evidence="2" id="KW-0479">Metal-binding</keyword>